<sequence>MGTTSGPTDADVVGRFVQDGRLVIMPTRRSKLRLVLDHLAQSFEPGREYAETQVNEILRGFHDDVAALRRHLVDEGFLAREGGVYHRSGGSVTF</sequence>
<keyword evidence="3" id="KW-1185">Reference proteome</keyword>
<evidence type="ECO:0000313" key="3">
    <source>
        <dbReference type="Proteomes" id="UP000198859"/>
    </source>
</evidence>
<evidence type="ECO:0000313" key="2">
    <source>
        <dbReference type="EMBL" id="SDT18676.1"/>
    </source>
</evidence>
<dbReference type="InterPro" id="IPR018656">
    <property type="entry name" value="DUF2087"/>
</dbReference>
<dbReference type="AlphaFoldDB" id="A0A1H1YCE3"/>
<name>A0A1H1YCE3_9ACTN</name>
<dbReference type="Pfam" id="PF09860">
    <property type="entry name" value="DUF2087"/>
    <property type="match status" value="1"/>
</dbReference>
<evidence type="ECO:0000259" key="1">
    <source>
        <dbReference type="Pfam" id="PF09860"/>
    </source>
</evidence>
<feature type="domain" description="DUF2087" evidence="1">
    <location>
        <begin position="21"/>
        <end position="87"/>
    </location>
</feature>
<dbReference type="EMBL" id="LT629757">
    <property type="protein sequence ID" value="SDT18676.1"/>
    <property type="molecule type" value="Genomic_DNA"/>
</dbReference>
<dbReference type="STRING" id="642780.SAMN04488570_3781"/>
<reference evidence="3" key="1">
    <citation type="submission" date="2016-10" db="EMBL/GenBank/DDBJ databases">
        <authorList>
            <person name="Varghese N."/>
            <person name="Submissions S."/>
        </authorList>
    </citation>
    <scope>NUCLEOTIDE SEQUENCE [LARGE SCALE GENOMIC DNA]</scope>
    <source>
        <strain evidence="3">DSM 22127</strain>
    </source>
</reference>
<organism evidence="2 3">
    <name type="scientific">Nocardioides scoriae</name>
    <dbReference type="NCBI Taxonomy" id="642780"/>
    <lineage>
        <taxon>Bacteria</taxon>
        <taxon>Bacillati</taxon>
        <taxon>Actinomycetota</taxon>
        <taxon>Actinomycetes</taxon>
        <taxon>Propionibacteriales</taxon>
        <taxon>Nocardioidaceae</taxon>
        <taxon>Nocardioides</taxon>
    </lineage>
</organism>
<gene>
    <name evidence="2" type="ORF">SAMN04488570_3781</name>
</gene>
<dbReference type="RefSeq" id="WP_091734262.1">
    <property type="nucleotide sequence ID" value="NZ_LT629757.1"/>
</dbReference>
<protein>
    <recommendedName>
        <fullName evidence="1">DUF2087 domain-containing protein</fullName>
    </recommendedName>
</protein>
<dbReference type="OrthoDB" id="529288at2"/>
<dbReference type="Proteomes" id="UP000198859">
    <property type="component" value="Chromosome I"/>
</dbReference>
<proteinExistence type="predicted"/>
<accession>A0A1H1YCE3</accession>